<reference evidence="1 2" key="1">
    <citation type="submission" date="2016-03" db="EMBL/GenBank/DDBJ databases">
        <title>Whole genome sequencing of Grifola frondosa 9006-11.</title>
        <authorList>
            <person name="Min B."/>
            <person name="Park H."/>
            <person name="Kim J.-G."/>
            <person name="Cho H."/>
            <person name="Oh Y.-L."/>
            <person name="Kong W.-S."/>
            <person name="Choi I.-G."/>
        </authorList>
    </citation>
    <scope>NUCLEOTIDE SEQUENCE [LARGE SCALE GENOMIC DNA]</scope>
    <source>
        <strain evidence="1 2">9006-11</strain>
    </source>
</reference>
<dbReference type="Proteomes" id="UP000092993">
    <property type="component" value="Unassembled WGS sequence"/>
</dbReference>
<evidence type="ECO:0000313" key="2">
    <source>
        <dbReference type="Proteomes" id="UP000092993"/>
    </source>
</evidence>
<protein>
    <submittedName>
        <fullName evidence="1">Uncharacterized protein</fullName>
    </submittedName>
</protein>
<dbReference type="OrthoDB" id="1470350at2759"/>
<dbReference type="AlphaFoldDB" id="A0A1C7LS76"/>
<organism evidence="1 2">
    <name type="scientific">Grifola frondosa</name>
    <name type="common">Maitake</name>
    <name type="synonym">Polyporus frondosus</name>
    <dbReference type="NCBI Taxonomy" id="5627"/>
    <lineage>
        <taxon>Eukaryota</taxon>
        <taxon>Fungi</taxon>
        <taxon>Dikarya</taxon>
        <taxon>Basidiomycota</taxon>
        <taxon>Agaricomycotina</taxon>
        <taxon>Agaricomycetes</taxon>
        <taxon>Polyporales</taxon>
        <taxon>Grifolaceae</taxon>
        <taxon>Grifola</taxon>
    </lineage>
</organism>
<name>A0A1C7LS76_GRIFR</name>
<sequence>MIGLGVGQTAKEFDPGRHLDSEGQFVKPLPRNSMDLARVLALPAAQLVAYEFVACWAGILPHFDFYPLKGENCGRKRYEEPR</sequence>
<proteinExistence type="predicted"/>
<dbReference type="EMBL" id="LUGG01000023">
    <property type="protein sequence ID" value="OBZ67583.1"/>
    <property type="molecule type" value="Genomic_DNA"/>
</dbReference>
<comment type="caution">
    <text evidence="1">The sequence shown here is derived from an EMBL/GenBank/DDBJ whole genome shotgun (WGS) entry which is preliminary data.</text>
</comment>
<dbReference type="STRING" id="5627.A0A1C7LS76"/>
<accession>A0A1C7LS76</accession>
<keyword evidence="2" id="KW-1185">Reference proteome</keyword>
<evidence type="ECO:0000313" key="1">
    <source>
        <dbReference type="EMBL" id="OBZ67583.1"/>
    </source>
</evidence>
<gene>
    <name evidence="1" type="ORF">A0H81_12353</name>
</gene>